<feature type="transmembrane region" description="Helical" evidence="2">
    <location>
        <begin position="187"/>
        <end position="210"/>
    </location>
</feature>
<feature type="transmembrane region" description="Helical" evidence="2">
    <location>
        <begin position="305"/>
        <end position="322"/>
    </location>
</feature>
<proteinExistence type="predicted"/>
<dbReference type="Proteomes" id="UP000005113">
    <property type="component" value="Unassembled WGS sequence"/>
</dbReference>
<reference evidence="4" key="1">
    <citation type="journal article" date="2012" name="Stand. Genomic Sci.">
        <title>Permanent draft genome sequence of the gliding predator Saprospira grandis strain Sa g1 (= HR1).</title>
        <authorList>
            <person name="Mavromatis K."/>
            <person name="Chertkov O."/>
            <person name="Lapidus A."/>
            <person name="Nolan M."/>
            <person name="Lucas S."/>
            <person name="Tice H."/>
            <person name="Del Rio T.G."/>
            <person name="Cheng J.F."/>
            <person name="Han C."/>
            <person name="Tapia R."/>
            <person name="Bruce D."/>
            <person name="Goodwin L.A."/>
            <person name="Pitluck S."/>
            <person name="Huntemann M."/>
            <person name="Liolios K."/>
            <person name="Pagani I."/>
            <person name="Ivanova N."/>
            <person name="Mikhailova N."/>
            <person name="Pati A."/>
            <person name="Chen A."/>
            <person name="Palaniappan K."/>
            <person name="Land M."/>
            <person name="Brambilla E.M."/>
            <person name="Rohde M."/>
            <person name="Spring S."/>
            <person name="Goker M."/>
            <person name="Detter J.C."/>
            <person name="Bristow J."/>
            <person name="Eisen J.A."/>
            <person name="Markowitz V."/>
            <person name="Hugenholtz P."/>
            <person name="Kyrpides N.C."/>
            <person name="Klenk H.P."/>
            <person name="Woyke T."/>
        </authorList>
    </citation>
    <scope>NUCLEOTIDE SEQUENCE [LARGE SCALE GENOMIC DNA]</scope>
    <source>
        <strain evidence="4">DSM 2844</strain>
    </source>
</reference>
<evidence type="ECO:0000313" key="4">
    <source>
        <dbReference type="Proteomes" id="UP000005113"/>
    </source>
</evidence>
<dbReference type="EMBL" id="JH719942">
    <property type="protein sequence ID" value="EJF53681.1"/>
    <property type="molecule type" value="Genomic_DNA"/>
</dbReference>
<keyword evidence="2" id="KW-0472">Membrane</keyword>
<name>J0XX90_9BACT</name>
<evidence type="ECO:0008006" key="5">
    <source>
        <dbReference type="Google" id="ProtNLM"/>
    </source>
</evidence>
<feature type="transmembrane region" description="Helical" evidence="2">
    <location>
        <begin position="95"/>
        <end position="114"/>
    </location>
</feature>
<dbReference type="RefSeq" id="WP_002659361.1">
    <property type="nucleotide sequence ID" value="NZ_JH719942.1"/>
</dbReference>
<feature type="transmembrane region" description="Helical" evidence="2">
    <location>
        <begin position="21"/>
        <end position="41"/>
    </location>
</feature>
<organism evidence="3 4">
    <name type="scientific">Saprospira grandis DSM 2844</name>
    <dbReference type="NCBI Taxonomy" id="694433"/>
    <lineage>
        <taxon>Bacteria</taxon>
        <taxon>Pseudomonadati</taxon>
        <taxon>Bacteroidota</taxon>
        <taxon>Saprospiria</taxon>
        <taxon>Saprospirales</taxon>
        <taxon>Saprospiraceae</taxon>
        <taxon>Saprospira</taxon>
    </lineage>
</organism>
<evidence type="ECO:0000256" key="2">
    <source>
        <dbReference type="SAM" id="Phobius"/>
    </source>
</evidence>
<feature type="compositionally biased region" description="Basic and acidic residues" evidence="1">
    <location>
        <begin position="405"/>
        <end position="418"/>
    </location>
</feature>
<evidence type="ECO:0000313" key="3">
    <source>
        <dbReference type="EMBL" id="EJF53681.1"/>
    </source>
</evidence>
<keyword evidence="2" id="KW-1133">Transmembrane helix</keyword>
<dbReference type="PANTHER" id="PTHR43044">
    <property type="match status" value="1"/>
</dbReference>
<feature type="transmembrane region" description="Helical" evidence="2">
    <location>
        <begin position="476"/>
        <end position="494"/>
    </location>
</feature>
<feature type="region of interest" description="Disordered" evidence="1">
    <location>
        <begin position="400"/>
        <end position="432"/>
    </location>
</feature>
<dbReference type="PANTHER" id="PTHR43044:SF1">
    <property type="entry name" value="QUINOL:CYTOCHROME C OXIDOREDUCTASE QUINONE-BINDING SUBUNIT 2"/>
    <property type="match status" value="1"/>
</dbReference>
<feature type="transmembrane region" description="Helical" evidence="2">
    <location>
        <begin position="222"/>
        <end position="245"/>
    </location>
</feature>
<evidence type="ECO:0000256" key="1">
    <source>
        <dbReference type="SAM" id="MobiDB-lite"/>
    </source>
</evidence>
<sequence length="519" mass="59129">MGAHHNHAIQDNPQFVFDGKLKMITAIMTLIGAISLGVTYFTDGDYGHVRFWTNLLHNTAFFTGIAFASLFFLSTHIVAWGGWQTIFKRVPEAMMMFMPVGLIFFALIAAGVYLDAEGTDYLYLWSDETALAEDHLVIHKSAFLNPFNYVLTLVVLGVWTLFAMMIRRLSLEQDGDRSLRKVNYEKIHMWSAIFLPIAGFSSAYAIWQWVMSVDVHWYSTLFAWYATASVWVSAICIIFLLILFLQSRGHMQYFTKEHTHDLGKYIFGFSVFWTYLWFSQFLLIWYANNGEETQYFDLRFDQFPAVFYLNVLLNFILPFFILMMNNSKRAKGTLALVAVIVLLGHWVDYFQMIKPGVWHNWEHAQHASHAHGDDHKHGEEGHDAHGDLLQLNQAPKAVLTAQPQHGEEGHAEEGHAEEAPTTETTDSATAHTPAAEEIHAHADAHGEEAHAEETHAEEAHPTQFVMGIHFPGLLELGTMIGFLGLFLFVTFQVLSGASLMPKNDPYVDESKHHHVWYDL</sequence>
<protein>
    <recommendedName>
        <fullName evidence="5">Quinol:cytochrome c oxidoreductase quinone-binding subunit 2</fullName>
    </recommendedName>
</protein>
<feature type="transmembrane region" description="Helical" evidence="2">
    <location>
        <begin position="265"/>
        <end position="285"/>
    </location>
</feature>
<dbReference type="AlphaFoldDB" id="J0XX90"/>
<feature type="transmembrane region" description="Helical" evidence="2">
    <location>
        <begin position="147"/>
        <end position="166"/>
    </location>
</feature>
<accession>J0XX90</accession>
<feature type="compositionally biased region" description="Low complexity" evidence="1">
    <location>
        <begin position="419"/>
        <end position="432"/>
    </location>
</feature>
<keyword evidence="2" id="KW-0812">Transmembrane</keyword>
<dbReference type="HOGENOM" id="CLU_042661_1_0_10"/>
<gene>
    <name evidence="3" type="ORF">SapgrDRAFT_1992</name>
</gene>
<feature type="transmembrane region" description="Helical" evidence="2">
    <location>
        <begin position="61"/>
        <end position="83"/>
    </location>
</feature>